<reference evidence="3" key="2">
    <citation type="journal article" date="2008" name="Nucleic Acids Res.">
        <title>The rice annotation project database (RAP-DB): 2008 update.</title>
        <authorList>
            <consortium name="The rice annotation project (RAP)"/>
        </authorList>
    </citation>
    <scope>GENOME REANNOTATION</scope>
    <source>
        <strain evidence="3">cv. Nipponbare</strain>
    </source>
</reference>
<organism evidence="2 3">
    <name type="scientific">Oryza sativa subsp. japonica</name>
    <name type="common">Rice</name>
    <dbReference type="NCBI Taxonomy" id="39947"/>
    <lineage>
        <taxon>Eukaryota</taxon>
        <taxon>Viridiplantae</taxon>
        <taxon>Streptophyta</taxon>
        <taxon>Embryophyta</taxon>
        <taxon>Tracheophyta</taxon>
        <taxon>Spermatophyta</taxon>
        <taxon>Magnoliopsida</taxon>
        <taxon>Liliopsida</taxon>
        <taxon>Poales</taxon>
        <taxon>Poaceae</taxon>
        <taxon>BOP clade</taxon>
        <taxon>Oryzoideae</taxon>
        <taxon>Oryzeae</taxon>
        <taxon>Oryzinae</taxon>
        <taxon>Oryza</taxon>
        <taxon>Oryza sativa</taxon>
    </lineage>
</organism>
<sequence length="143" mass="14647">MAAPFPDLMRYARSCSQRGAGADPGLCGGRLVGVSPAMLCPPSTTTTTSSPSIKGRRVSLLLLTSFPPNRRKSIAEIQRAGRALSRRARGGSGSGSRTSTTSLAADKGGEYTAGGGRRRPDPRHGQPDLIPSSSSPLAAAAAI</sequence>
<evidence type="ECO:0000313" key="3">
    <source>
        <dbReference type="Proteomes" id="UP000000763"/>
    </source>
</evidence>
<feature type="region of interest" description="Disordered" evidence="1">
    <location>
        <begin position="78"/>
        <end position="143"/>
    </location>
</feature>
<feature type="compositionally biased region" description="Low complexity" evidence="1">
    <location>
        <begin position="127"/>
        <end position="143"/>
    </location>
</feature>
<dbReference type="AlphaFoldDB" id="Q75H64"/>
<name>Q75H64_ORYSJ</name>
<reference evidence="3" key="1">
    <citation type="journal article" date="2005" name="Nature">
        <title>The map-based sequence of the rice genome.</title>
        <authorList>
            <consortium name="International rice genome sequencing project (IRGSP)"/>
            <person name="Matsumoto T."/>
            <person name="Wu J."/>
            <person name="Kanamori H."/>
            <person name="Katayose Y."/>
            <person name="Fujisawa M."/>
            <person name="Namiki N."/>
            <person name="Mizuno H."/>
            <person name="Yamamoto K."/>
            <person name="Antonio B.A."/>
            <person name="Baba T."/>
            <person name="Sakata K."/>
            <person name="Nagamura Y."/>
            <person name="Aoki H."/>
            <person name="Arikawa K."/>
            <person name="Arita K."/>
            <person name="Bito T."/>
            <person name="Chiden Y."/>
            <person name="Fujitsuka N."/>
            <person name="Fukunaka R."/>
            <person name="Hamada M."/>
            <person name="Harada C."/>
            <person name="Hayashi A."/>
            <person name="Hijishita S."/>
            <person name="Honda M."/>
            <person name="Hosokawa S."/>
            <person name="Ichikawa Y."/>
            <person name="Idonuma A."/>
            <person name="Iijima M."/>
            <person name="Ikeda M."/>
            <person name="Ikeno M."/>
            <person name="Ito K."/>
            <person name="Ito S."/>
            <person name="Ito T."/>
            <person name="Ito Y."/>
            <person name="Ito Y."/>
            <person name="Iwabuchi A."/>
            <person name="Kamiya K."/>
            <person name="Karasawa W."/>
            <person name="Kurita K."/>
            <person name="Katagiri S."/>
            <person name="Kikuta A."/>
            <person name="Kobayashi H."/>
            <person name="Kobayashi N."/>
            <person name="Machita K."/>
            <person name="Maehara T."/>
            <person name="Masukawa M."/>
            <person name="Mizubayashi T."/>
            <person name="Mukai Y."/>
            <person name="Nagasaki H."/>
            <person name="Nagata Y."/>
            <person name="Naito S."/>
            <person name="Nakashima M."/>
            <person name="Nakama Y."/>
            <person name="Nakamichi Y."/>
            <person name="Nakamura M."/>
            <person name="Meguro A."/>
            <person name="Negishi M."/>
            <person name="Ohta I."/>
            <person name="Ohta T."/>
            <person name="Okamoto M."/>
            <person name="Ono N."/>
            <person name="Saji S."/>
            <person name="Sakaguchi M."/>
            <person name="Sakai K."/>
            <person name="Shibata M."/>
            <person name="Shimokawa T."/>
            <person name="Song J."/>
            <person name="Takazaki Y."/>
            <person name="Terasawa K."/>
            <person name="Tsugane M."/>
            <person name="Tsuji K."/>
            <person name="Ueda S."/>
            <person name="Waki K."/>
            <person name="Yamagata H."/>
            <person name="Yamamoto M."/>
            <person name="Yamamoto S."/>
            <person name="Yamane H."/>
            <person name="Yoshiki S."/>
            <person name="Yoshihara R."/>
            <person name="Yukawa K."/>
            <person name="Zhong H."/>
            <person name="Yano M."/>
            <person name="Yuan Q."/>
            <person name="Ouyang S."/>
            <person name="Liu J."/>
            <person name="Jones K.M."/>
            <person name="Gansberger K."/>
            <person name="Moffat K."/>
            <person name="Hill J."/>
            <person name="Bera J."/>
            <person name="Fadrosh D."/>
            <person name="Jin S."/>
            <person name="Johri S."/>
            <person name="Kim M."/>
            <person name="Overton L."/>
            <person name="Reardon M."/>
            <person name="Tsitrin T."/>
            <person name="Vuong H."/>
            <person name="Weaver B."/>
            <person name="Ciecko A."/>
            <person name="Tallon L."/>
            <person name="Jackson J."/>
            <person name="Pai G."/>
            <person name="Aken S.V."/>
            <person name="Utterback T."/>
            <person name="Reidmuller S."/>
            <person name="Feldblyum T."/>
            <person name="Hsiao J."/>
            <person name="Zismann V."/>
            <person name="Iobst S."/>
            <person name="de Vazeille A.R."/>
            <person name="Buell C.R."/>
            <person name="Ying K."/>
            <person name="Li Y."/>
            <person name="Lu T."/>
            <person name="Huang Y."/>
            <person name="Zhao Q."/>
            <person name="Feng Q."/>
            <person name="Zhang L."/>
            <person name="Zhu J."/>
            <person name="Weng Q."/>
            <person name="Mu J."/>
            <person name="Lu Y."/>
            <person name="Fan D."/>
            <person name="Liu Y."/>
            <person name="Guan J."/>
            <person name="Zhang Y."/>
            <person name="Yu S."/>
            <person name="Liu X."/>
            <person name="Zhang Y."/>
            <person name="Hong G."/>
            <person name="Han B."/>
            <person name="Choisne N."/>
            <person name="Demange N."/>
            <person name="Orjeda G."/>
            <person name="Samain S."/>
            <person name="Cattolico L."/>
            <person name="Pelletier E."/>
            <person name="Couloux A."/>
            <person name="Segurens B."/>
            <person name="Wincker P."/>
            <person name="D'Hont A."/>
            <person name="Scarpelli C."/>
            <person name="Weissenbach J."/>
            <person name="Salanoubat M."/>
            <person name="Quetier F."/>
            <person name="Yu Y."/>
            <person name="Kim H.R."/>
            <person name="Rambo T."/>
            <person name="Currie J."/>
            <person name="Collura K."/>
            <person name="Luo M."/>
            <person name="Yang T."/>
            <person name="Ammiraju J.S.S."/>
            <person name="Engler F."/>
            <person name="Soderlund C."/>
            <person name="Wing R.A."/>
            <person name="Palmer L.E."/>
            <person name="de la Bastide M."/>
            <person name="Spiegel L."/>
            <person name="Nascimento L."/>
            <person name="Zutavern T."/>
            <person name="O'Shaughnessy A."/>
            <person name="Dike S."/>
            <person name="Dedhia N."/>
            <person name="Preston R."/>
            <person name="Balija V."/>
            <person name="McCombie W.R."/>
            <person name="Chow T."/>
            <person name="Chen H."/>
            <person name="Chung M."/>
            <person name="Chen C."/>
            <person name="Shaw J."/>
            <person name="Wu H."/>
            <person name="Hsiao K."/>
            <person name="Chao Y."/>
            <person name="Chu M."/>
            <person name="Cheng C."/>
            <person name="Hour A."/>
            <person name="Lee P."/>
            <person name="Lin S."/>
            <person name="Lin Y."/>
            <person name="Liou J."/>
            <person name="Liu S."/>
            <person name="Hsing Y."/>
            <person name="Raghuvanshi S."/>
            <person name="Mohanty A."/>
            <person name="Bharti A.K."/>
            <person name="Gaur A."/>
            <person name="Gupta V."/>
            <person name="Kumar D."/>
            <person name="Ravi V."/>
            <person name="Vij S."/>
            <person name="Kapur A."/>
            <person name="Khurana P."/>
            <person name="Khurana P."/>
            <person name="Khurana J.P."/>
            <person name="Tyagi A.K."/>
            <person name="Gaikwad K."/>
            <person name="Singh A."/>
            <person name="Dalal V."/>
            <person name="Srivastava S."/>
            <person name="Dixit A."/>
            <person name="Pal A.K."/>
            <person name="Ghazi I.A."/>
            <person name="Yadav M."/>
            <person name="Pandit A."/>
            <person name="Bhargava A."/>
            <person name="Sureshbabu K."/>
            <person name="Batra K."/>
            <person name="Sharma T.R."/>
            <person name="Mohapatra T."/>
            <person name="Singh N.K."/>
            <person name="Messing J."/>
            <person name="Nelson A.B."/>
            <person name="Fuks G."/>
            <person name="Kavchok S."/>
            <person name="Keizer G."/>
            <person name="Linton E."/>
            <person name="Llaca V."/>
            <person name="Song R."/>
            <person name="Tanyolac B."/>
            <person name="Young S."/>
            <person name="Ho-Il K."/>
            <person name="Hahn J.H."/>
            <person name="Sangsakoo G."/>
            <person name="Vanavichit A."/>
            <person name="de Mattos Luiz.A.T."/>
            <person name="Zimmer P.D."/>
            <person name="Malone G."/>
            <person name="Dellagostin O."/>
            <person name="de Oliveira A.C."/>
            <person name="Bevan M."/>
            <person name="Bancroft I."/>
            <person name="Minx P."/>
            <person name="Cordum H."/>
            <person name="Wilson R."/>
            <person name="Cheng Z."/>
            <person name="Jin W."/>
            <person name="Jiang J."/>
            <person name="Leong S.A."/>
            <person name="Iwama H."/>
            <person name="Gojobori T."/>
            <person name="Itoh T."/>
            <person name="Niimura Y."/>
            <person name="Fujii Y."/>
            <person name="Habara T."/>
            <person name="Sakai H."/>
            <person name="Sato Y."/>
            <person name="Wilson G."/>
            <person name="Kumar K."/>
            <person name="McCouch S."/>
            <person name="Juretic N."/>
            <person name="Hoen D."/>
            <person name="Wright S."/>
            <person name="Bruskiewich R."/>
            <person name="Bureau T."/>
            <person name="Miyao A."/>
            <person name="Hirochika H."/>
            <person name="Nishikawa T."/>
            <person name="Kadowaki K."/>
            <person name="Sugiura M."/>
            <person name="Burr B."/>
            <person name="Sasaki T."/>
        </authorList>
    </citation>
    <scope>NUCLEOTIDE SEQUENCE [LARGE SCALE GENOMIC DNA]</scope>
    <source>
        <strain evidence="3">cv. Nipponbare</strain>
    </source>
</reference>
<protein>
    <submittedName>
        <fullName evidence="2">Uncharacterized protein</fullName>
    </submittedName>
</protein>
<gene>
    <name evidence="2" type="primary">OSJNBb0007E22.24</name>
</gene>
<dbReference type="Proteomes" id="UP000000763">
    <property type="component" value="Chromosome 3"/>
</dbReference>
<feature type="compositionally biased region" description="Low complexity" evidence="1">
    <location>
        <begin position="95"/>
        <end position="105"/>
    </location>
</feature>
<evidence type="ECO:0000313" key="2">
    <source>
        <dbReference type="EMBL" id="AAR00621.1"/>
    </source>
</evidence>
<evidence type="ECO:0000256" key="1">
    <source>
        <dbReference type="SAM" id="MobiDB-lite"/>
    </source>
</evidence>
<dbReference type="EMBL" id="AC136972">
    <property type="protein sequence ID" value="AAR00621.1"/>
    <property type="molecule type" value="Genomic_DNA"/>
</dbReference>
<accession>Q75H64</accession>
<proteinExistence type="predicted"/>